<protein>
    <recommendedName>
        <fullName evidence="2">Sialidase domain-containing protein</fullName>
    </recommendedName>
</protein>
<reference evidence="1" key="1">
    <citation type="submission" date="2018-05" db="EMBL/GenBank/DDBJ databases">
        <authorList>
            <person name="Lanie J.A."/>
            <person name="Ng W.-L."/>
            <person name="Kazmierczak K.M."/>
            <person name="Andrzejewski T.M."/>
            <person name="Davidsen T.M."/>
            <person name="Wayne K.J."/>
            <person name="Tettelin H."/>
            <person name="Glass J.I."/>
            <person name="Rusch D."/>
            <person name="Podicherti R."/>
            <person name="Tsui H.-C.T."/>
            <person name="Winkler M.E."/>
        </authorList>
    </citation>
    <scope>NUCLEOTIDE SEQUENCE</scope>
</reference>
<sequence>MMIWYEGDKHIVMSEFTGGKWTPKDTVVSSELFFKNWADLPQIYYVGSDTIALSWLEMSGKRTYDYDIKVSMSVDRGKTWSDPVIPHRDGIKGEHGFVSFFKYLGETGLIWLDSRAMITSDHNSSPGGMRLYASTIDPNGNL</sequence>
<dbReference type="InterPro" id="IPR036278">
    <property type="entry name" value="Sialidase_sf"/>
</dbReference>
<dbReference type="EMBL" id="UINC01191845">
    <property type="protein sequence ID" value="SVE06684.1"/>
    <property type="molecule type" value="Genomic_DNA"/>
</dbReference>
<name>A0A383AG91_9ZZZZ</name>
<accession>A0A383AG91</accession>
<dbReference type="Gene3D" id="2.120.10.10">
    <property type="match status" value="1"/>
</dbReference>
<evidence type="ECO:0000313" key="1">
    <source>
        <dbReference type="EMBL" id="SVE06684.1"/>
    </source>
</evidence>
<dbReference type="SUPFAM" id="SSF50939">
    <property type="entry name" value="Sialidases"/>
    <property type="match status" value="1"/>
</dbReference>
<evidence type="ECO:0008006" key="2">
    <source>
        <dbReference type="Google" id="ProtNLM"/>
    </source>
</evidence>
<dbReference type="AlphaFoldDB" id="A0A383AG91"/>
<proteinExistence type="predicted"/>
<feature type="non-terminal residue" evidence="1">
    <location>
        <position position="142"/>
    </location>
</feature>
<gene>
    <name evidence="1" type="ORF">METZ01_LOCUS459538</name>
</gene>
<organism evidence="1">
    <name type="scientific">marine metagenome</name>
    <dbReference type="NCBI Taxonomy" id="408172"/>
    <lineage>
        <taxon>unclassified sequences</taxon>
        <taxon>metagenomes</taxon>
        <taxon>ecological metagenomes</taxon>
    </lineage>
</organism>